<dbReference type="Proteomes" id="UP001500604">
    <property type="component" value="Unassembled WGS sequence"/>
</dbReference>
<keyword evidence="1" id="KW-0472">Membrane</keyword>
<evidence type="ECO:0000256" key="1">
    <source>
        <dbReference type="SAM" id="Phobius"/>
    </source>
</evidence>
<evidence type="ECO:0000313" key="2">
    <source>
        <dbReference type="EMBL" id="GAA4648098.1"/>
    </source>
</evidence>
<keyword evidence="1" id="KW-1133">Transmembrane helix</keyword>
<name>A0ABP8UY26_9GAMM</name>
<sequence length="107" mass="11976">MHHRLRELEATPPRINTLENTVTHLQVRVESISSDIAEIKTEGKDTHRQVLNLRDDVKRLFTIGVVVVTLISAAAALVSLYDTWLAINQKTQDVNHAARTNPGLSEL</sequence>
<organism evidence="2 3">
    <name type="scientific">Kistimonas scapharcae</name>
    <dbReference type="NCBI Taxonomy" id="1036133"/>
    <lineage>
        <taxon>Bacteria</taxon>
        <taxon>Pseudomonadati</taxon>
        <taxon>Pseudomonadota</taxon>
        <taxon>Gammaproteobacteria</taxon>
        <taxon>Oceanospirillales</taxon>
        <taxon>Endozoicomonadaceae</taxon>
        <taxon>Kistimonas</taxon>
    </lineage>
</organism>
<reference evidence="3" key="1">
    <citation type="journal article" date="2019" name="Int. J. Syst. Evol. Microbiol.">
        <title>The Global Catalogue of Microorganisms (GCM) 10K type strain sequencing project: providing services to taxonomists for standard genome sequencing and annotation.</title>
        <authorList>
            <consortium name="The Broad Institute Genomics Platform"/>
            <consortium name="The Broad Institute Genome Sequencing Center for Infectious Disease"/>
            <person name="Wu L."/>
            <person name="Ma J."/>
        </authorList>
    </citation>
    <scope>NUCLEOTIDE SEQUENCE [LARGE SCALE GENOMIC DNA]</scope>
    <source>
        <strain evidence="3">JCM 17805</strain>
    </source>
</reference>
<dbReference type="EMBL" id="BAABFL010000025">
    <property type="protein sequence ID" value="GAA4648098.1"/>
    <property type="molecule type" value="Genomic_DNA"/>
</dbReference>
<keyword evidence="3" id="KW-1185">Reference proteome</keyword>
<gene>
    <name evidence="2" type="ORF">GCM10023116_03620</name>
</gene>
<feature type="transmembrane region" description="Helical" evidence="1">
    <location>
        <begin position="60"/>
        <end position="81"/>
    </location>
</feature>
<protein>
    <submittedName>
        <fullName evidence="2">Uncharacterized protein</fullName>
    </submittedName>
</protein>
<accession>A0ABP8UY26</accession>
<proteinExistence type="predicted"/>
<comment type="caution">
    <text evidence="2">The sequence shown here is derived from an EMBL/GenBank/DDBJ whole genome shotgun (WGS) entry which is preliminary data.</text>
</comment>
<evidence type="ECO:0000313" key="3">
    <source>
        <dbReference type="Proteomes" id="UP001500604"/>
    </source>
</evidence>
<keyword evidence="1" id="KW-0812">Transmembrane</keyword>